<organism evidence="1">
    <name type="scientific">Petromyces alliaceus</name>
    <name type="common">Aspergillus alliaceus</name>
    <dbReference type="NCBI Taxonomy" id="209559"/>
    <lineage>
        <taxon>Eukaryota</taxon>
        <taxon>Fungi</taxon>
        <taxon>Dikarya</taxon>
        <taxon>Ascomycota</taxon>
        <taxon>Pezizomycotina</taxon>
        <taxon>Eurotiomycetes</taxon>
        <taxon>Eurotiomycetidae</taxon>
        <taxon>Eurotiales</taxon>
        <taxon>Aspergillaceae</taxon>
        <taxon>Aspergillus</taxon>
        <taxon>Aspergillus subgen. Circumdati</taxon>
    </lineage>
</organism>
<dbReference type="OrthoDB" id="5386330at2759"/>
<sequence>MSLSHPANPMPDDAESRAFDIAAEHNRTGDFGLAGMLTLLLEVISLRGGTRSLAKSTGHAPLLLLTVLNVVGVNTTIVAVNGDTSSLATDLTLATWEYGHEYFAFSTYPTSLFAEGHKINHLRVRASDKRPMLTTDLTDEAYGILNRIRSAPNEEWVFLGNMQQTSITLYCISSLQNLSVLPPIRFLTDVRMANAKLLWVFLGDTTDDAVLRVFVQEKLQSLKYSTGTYVPPMAKGLLEIFWPSGETRWKACFNRPYTFVMYMVVDVNKLH</sequence>
<evidence type="ECO:0000313" key="1">
    <source>
        <dbReference type="EMBL" id="KAE8389291.1"/>
    </source>
</evidence>
<dbReference type="EMBL" id="ML735267">
    <property type="protein sequence ID" value="KAE8389291.1"/>
    <property type="molecule type" value="Genomic_DNA"/>
</dbReference>
<proteinExistence type="predicted"/>
<gene>
    <name evidence="1" type="ORF">BDV23DRAFT_173186</name>
</gene>
<accession>A0A5N7C5B7</accession>
<protein>
    <submittedName>
        <fullName evidence="1">Uncharacterized protein</fullName>
    </submittedName>
</protein>
<reference evidence="1" key="1">
    <citation type="submission" date="2019-04" db="EMBL/GenBank/DDBJ databases">
        <title>Friends and foes A comparative genomics studyof 23 Aspergillus species from section Flavi.</title>
        <authorList>
            <consortium name="DOE Joint Genome Institute"/>
            <person name="Kjaerbolling I."/>
            <person name="Vesth T."/>
            <person name="Frisvad J.C."/>
            <person name="Nybo J.L."/>
            <person name="Theobald S."/>
            <person name="Kildgaard S."/>
            <person name="Isbrandt T."/>
            <person name="Kuo A."/>
            <person name="Sato A."/>
            <person name="Lyhne E.K."/>
            <person name="Kogle M.E."/>
            <person name="Wiebenga A."/>
            <person name="Kun R.S."/>
            <person name="Lubbers R.J."/>
            <person name="Makela M.R."/>
            <person name="Barry K."/>
            <person name="Chovatia M."/>
            <person name="Clum A."/>
            <person name="Daum C."/>
            <person name="Haridas S."/>
            <person name="He G."/>
            <person name="LaButti K."/>
            <person name="Lipzen A."/>
            <person name="Mondo S."/>
            <person name="Riley R."/>
            <person name="Salamov A."/>
            <person name="Simmons B.A."/>
            <person name="Magnuson J.K."/>
            <person name="Henrissat B."/>
            <person name="Mortensen U.H."/>
            <person name="Larsen T.O."/>
            <person name="Devries R.P."/>
            <person name="Grigoriev I.V."/>
            <person name="Machida M."/>
            <person name="Baker S.E."/>
            <person name="Andersen M.R."/>
        </authorList>
    </citation>
    <scope>NUCLEOTIDE SEQUENCE [LARGE SCALE GENOMIC DNA]</scope>
    <source>
        <strain evidence="1">IBT 14317</strain>
    </source>
</reference>
<name>A0A5N7C5B7_PETAA</name>
<dbReference type="AlphaFoldDB" id="A0A5N7C5B7"/>
<dbReference type="Proteomes" id="UP000326877">
    <property type="component" value="Unassembled WGS sequence"/>
</dbReference>